<dbReference type="PANTHER" id="PTHR43439:SF2">
    <property type="entry name" value="ENZYME, PUTATIVE (JCVI)-RELATED"/>
    <property type="match status" value="1"/>
</dbReference>
<dbReference type="Proteomes" id="UP000249619">
    <property type="component" value="Unassembled WGS sequence"/>
</dbReference>
<evidence type="ECO:0000259" key="3">
    <source>
        <dbReference type="Pfam" id="PF00501"/>
    </source>
</evidence>
<dbReference type="InterPro" id="IPR042099">
    <property type="entry name" value="ANL_N_sf"/>
</dbReference>
<proteinExistence type="predicted"/>
<name>A0A364N8Z8_STELY</name>
<sequence>MATCPAPWPVFHSTPLPNILFLLASQYPDMTYAEWPRNLYNISEGYRKFTYSDLANAVNASAWWIEENVGKLEDGKKDGKETLVYFGPNDIRYAVLFFASIIAGYKMLYPSPRYGAEALIKLIEAAGAKTMLTPETPLPVVTEILQKKEMKQYQIPSLEQCFAKKAEKYPFTKTFEECKDEALLCLHTSGTTGFPKPILYTHDWVSSFSRSAHLGATPGFNRSTDVLNGAWPGKRVFVIAPPFHASGATVMLFYPLLVGQTPIYPPPQTTLEEAVDGTLAALDVLHASHQKNVANGNSVHNQGKVVDMVLMGPPHIEHLAKDAHKMAKMSERATALAYGGGSVARTAGDAIAQRMNLFNVFASTEMGVWPLLYQLRTTTTGQQAIPGSEDGKWEYYDVHPAFNINFDPVFTDSSGRTVFEAVAKRNDGQEWDGYIQPLFKIYKNVSEKRVSDLFVQHPTNSTLYKYHGRADDLLVFITNEKFFPTAAEQRIAALPGVAEALLVGMRRPKAALLLRLVDGKAVDDKLWEGIEAVNKDSPVYARVERDMILLVKEPFLKTAKESVRRNNMLKLYERELDVLYEQGPRDCRRGLL</sequence>
<dbReference type="STRING" id="183478.A0A364N8Z8"/>
<keyword evidence="1" id="KW-0596">Phosphopantetheine</keyword>
<evidence type="ECO:0000313" key="5">
    <source>
        <dbReference type="Proteomes" id="UP000249619"/>
    </source>
</evidence>
<dbReference type="Pfam" id="PF23562">
    <property type="entry name" value="AMP-binding_C_3"/>
    <property type="match status" value="1"/>
</dbReference>
<evidence type="ECO:0000256" key="1">
    <source>
        <dbReference type="ARBA" id="ARBA00022450"/>
    </source>
</evidence>
<dbReference type="PANTHER" id="PTHR43439">
    <property type="entry name" value="PHENYLACETATE-COENZYME A LIGASE"/>
    <property type="match status" value="1"/>
</dbReference>
<dbReference type="AlphaFoldDB" id="A0A364N8Z8"/>
<dbReference type="Gene3D" id="3.40.50.12780">
    <property type="entry name" value="N-terminal domain of ligase-like"/>
    <property type="match status" value="1"/>
</dbReference>
<comment type="caution">
    <text evidence="4">The sequence shown here is derived from an EMBL/GenBank/DDBJ whole genome shotgun (WGS) entry which is preliminary data.</text>
</comment>
<evidence type="ECO:0000313" key="4">
    <source>
        <dbReference type="EMBL" id="RAR13736.1"/>
    </source>
</evidence>
<feature type="domain" description="AMP-dependent synthetase/ligase" evidence="3">
    <location>
        <begin position="31"/>
        <end position="370"/>
    </location>
</feature>
<dbReference type="EMBL" id="QGDH01000031">
    <property type="protein sequence ID" value="RAR13736.1"/>
    <property type="molecule type" value="Genomic_DNA"/>
</dbReference>
<gene>
    <name evidence="4" type="ORF">DDE83_002921</name>
</gene>
<protein>
    <submittedName>
        <fullName evidence="4">Acetyl-CoA synthetase-like protein</fullName>
    </submittedName>
</protein>
<organism evidence="4 5">
    <name type="scientific">Stemphylium lycopersici</name>
    <name type="common">Tomato gray leaf spot disease fungus</name>
    <name type="synonym">Thyrospora lycopersici</name>
    <dbReference type="NCBI Taxonomy" id="183478"/>
    <lineage>
        <taxon>Eukaryota</taxon>
        <taxon>Fungi</taxon>
        <taxon>Dikarya</taxon>
        <taxon>Ascomycota</taxon>
        <taxon>Pezizomycotina</taxon>
        <taxon>Dothideomycetes</taxon>
        <taxon>Pleosporomycetidae</taxon>
        <taxon>Pleosporales</taxon>
        <taxon>Pleosporineae</taxon>
        <taxon>Pleosporaceae</taxon>
        <taxon>Stemphylium</taxon>
    </lineage>
</organism>
<dbReference type="Pfam" id="PF00501">
    <property type="entry name" value="AMP-binding"/>
    <property type="match status" value="1"/>
</dbReference>
<evidence type="ECO:0000256" key="2">
    <source>
        <dbReference type="ARBA" id="ARBA00022553"/>
    </source>
</evidence>
<keyword evidence="2" id="KW-0597">Phosphoprotein</keyword>
<dbReference type="InterPro" id="IPR051414">
    <property type="entry name" value="Adenylate-forming_Reductase"/>
</dbReference>
<keyword evidence="5" id="KW-1185">Reference proteome</keyword>
<dbReference type="InterPro" id="IPR000873">
    <property type="entry name" value="AMP-dep_synth/lig_dom"/>
</dbReference>
<dbReference type="SUPFAM" id="SSF56801">
    <property type="entry name" value="Acetyl-CoA synthetase-like"/>
    <property type="match status" value="1"/>
</dbReference>
<reference evidence="5" key="1">
    <citation type="submission" date="2018-05" db="EMBL/GenBank/DDBJ databases">
        <title>Draft genome sequence of Stemphylium lycopersici strain CIDEFI 213.</title>
        <authorList>
            <person name="Medina R."/>
            <person name="Franco M.E.E."/>
            <person name="Lucentini C.G."/>
            <person name="Saparrat M.C.N."/>
            <person name="Balatti P.A."/>
        </authorList>
    </citation>
    <scope>NUCLEOTIDE SEQUENCE [LARGE SCALE GENOMIC DNA]</scope>
    <source>
        <strain evidence="5">CIDEFI 213</strain>
    </source>
</reference>
<accession>A0A364N8Z8</accession>